<feature type="transmembrane region" description="Helical" evidence="1">
    <location>
        <begin position="7"/>
        <end position="26"/>
    </location>
</feature>
<dbReference type="Proteomes" id="UP000061665">
    <property type="component" value="Unassembled WGS sequence"/>
</dbReference>
<gene>
    <name evidence="2" type="ORF">WJ53_09370</name>
</gene>
<keyword evidence="1" id="KW-0472">Membrane</keyword>
<keyword evidence="1" id="KW-0812">Transmembrane</keyword>
<evidence type="ECO:0000256" key="1">
    <source>
        <dbReference type="SAM" id="Phobius"/>
    </source>
</evidence>
<keyword evidence="1" id="KW-1133">Transmembrane helix</keyword>
<name>A0AB73FZA6_9BURK</name>
<proteinExistence type="predicted"/>
<dbReference type="AlphaFoldDB" id="A0AB73FZA6"/>
<dbReference type="EMBL" id="LOZE01000083">
    <property type="protein sequence ID" value="KVM28650.1"/>
    <property type="molecule type" value="Genomic_DNA"/>
</dbReference>
<organism evidence="2 3">
    <name type="scientific">Burkholderia ubonensis</name>
    <dbReference type="NCBI Taxonomy" id="101571"/>
    <lineage>
        <taxon>Bacteria</taxon>
        <taxon>Pseudomonadati</taxon>
        <taxon>Pseudomonadota</taxon>
        <taxon>Betaproteobacteria</taxon>
        <taxon>Burkholderiales</taxon>
        <taxon>Burkholderiaceae</taxon>
        <taxon>Burkholderia</taxon>
        <taxon>Burkholderia cepacia complex</taxon>
    </lineage>
</organism>
<evidence type="ECO:0000313" key="3">
    <source>
        <dbReference type="Proteomes" id="UP000061665"/>
    </source>
</evidence>
<reference evidence="2 3" key="1">
    <citation type="submission" date="2015-11" db="EMBL/GenBank/DDBJ databases">
        <title>Expanding the genomic diversity of Burkholderia species for the development of highly accurate diagnostics.</title>
        <authorList>
            <person name="Sahl J."/>
            <person name="Keim P."/>
            <person name="Wagner D."/>
        </authorList>
    </citation>
    <scope>NUCLEOTIDE SEQUENCE [LARGE SCALE GENOMIC DNA]</scope>
    <source>
        <strain evidence="2 3">MSMB2058</strain>
    </source>
</reference>
<comment type="caution">
    <text evidence="2">The sequence shown here is derived from an EMBL/GenBank/DDBJ whole genome shotgun (WGS) entry which is preliminary data.</text>
</comment>
<accession>A0AB73FZA6</accession>
<protein>
    <submittedName>
        <fullName evidence="2">Uncharacterized protein</fullName>
    </submittedName>
</protein>
<sequence>MEQALGVAGKLALVVIVAALVIRQWFIVPTSQLIRQRHEEAVGTIEMLERTRLNHDDTNTEPAPWELPRAKNFTPRVIEIVTLLKDAGFVVQDAAFSQARVNKMSLEQLNMEVPLVGDYPGIRQAVARLDALPGCRVDRILAERKSIAENRVEIRLKLRLIGVTE</sequence>
<evidence type="ECO:0000313" key="2">
    <source>
        <dbReference type="EMBL" id="KVM28650.1"/>
    </source>
</evidence>